<sequence length="274" mass="28647">MLSASADGTARLWNVKPGIFSLPSSSGPLTPLSSTSFIGVAANSEDNLTPENSTITTKTGITSVPVKAQTRSSGLPRPSLNSVQVFPLTTNLMAASVLYGASESSANAPVPSAITHLIVEPRLFAVGFTSGDVCLVALDTGQLVIRYEIEKVQAGSSDLNKDTIAASNTSSSPVRHMHPGVNCLVSHPTLPLLVSAHSDRQIRFFDVSLAVPRVVHAASECSSSIWPPLIQSPARHTMVAHLDAVTGLAIHPQGILLLSASKGNKSYVCANVYS</sequence>
<reference evidence="4" key="1">
    <citation type="submission" date="2018-11" db="EMBL/GenBank/DDBJ databases">
        <authorList>
            <consortium name="Pathogen Informatics"/>
        </authorList>
    </citation>
    <scope>NUCLEOTIDE SEQUENCE</scope>
</reference>
<dbReference type="InterPro" id="IPR019775">
    <property type="entry name" value="WD40_repeat_CS"/>
</dbReference>
<dbReference type="InterPro" id="IPR015943">
    <property type="entry name" value="WD40/YVTN_repeat-like_dom_sf"/>
</dbReference>
<name>A0A3S5CKW5_9PLAT</name>
<keyword evidence="1 3" id="KW-0853">WD repeat</keyword>
<dbReference type="EMBL" id="CAAALY010029921">
    <property type="protein sequence ID" value="VEL16811.1"/>
    <property type="molecule type" value="Genomic_DNA"/>
</dbReference>
<dbReference type="InterPro" id="IPR036322">
    <property type="entry name" value="WD40_repeat_dom_sf"/>
</dbReference>
<proteinExistence type="predicted"/>
<evidence type="ECO:0000313" key="4">
    <source>
        <dbReference type="EMBL" id="VEL16811.1"/>
    </source>
</evidence>
<dbReference type="PANTHER" id="PTHR15653">
    <property type="entry name" value="STRIATIN"/>
    <property type="match status" value="1"/>
</dbReference>
<dbReference type="Pfam" id="PF00400">
    <property type="entry name" value="WD40"/>
    <property type="match status" value="2"/>
</dbReference>
<dbReference type="InterPro" id="IPR051488">
    <property type="entry name" value="WD_repeat_striatin"/>
</dbReference>
<dbReference type="SMART" id="SM00320">
    <property type="entry name" value="WD40"/>
    <property type="match status" value="2"/>
</dbReference>
<organism evidence="4 5">
    <name type="scientific">Protopolystoma xenopodis</name>
    <dbReference type="NCBI Taxonomy" id="117903"/>
    <lineage>
        <taxon>Eukaryota</taxon>
        <taxon>Metazoa</taxon>
        <taxon>Spiralia</taxon>
        <taxon>Lophotrochozoa</taxon>
        <taxon>Platyhelminthes</taxon>
        <taxon>Monogenea</taxon>
        <taxon>Polyopisthocotylea</taxon>
        <taxon>Polystomatidea</taxon>
        <taxon>Polystomatidae</taxon>
        <taxon>Protopolystoma</taxon>
    </lineage>
</organism>
<dbReference type="Proteomes" id="UP000784294">
    <property type="component" value="Unassembled WGS sequence"/>
</dbReference>
<evidence type="ECO:0000313" key="5">
    <source>
        <dbReference type="Proteomes" id="UP000784294"/>
    </source>
</evidence>
<dbReference type="InterPro" id="IPR001680">
    <property type="entry name" value="WD40_rpt"/>
</dbReference>
<dbReference type="OrthoDB" id="727118at2759"/>
<dbReference type="PANTHER" id="PTHR15653:SF0">
    <property type="entry name" value="CONNECTOR OF KINASE TO AP-1, ISOFORM E"/>
    <property type="match status" value="1"/>
</dbReference>
<evidence type="ECO:0000256" key="3">
    <source>
        <dbReference type="PROSITE-ProRule" id="PRU00221"/>
    </source>
</evidence>
<gene>
    <name evidence="4" type="ORF">PXEA_LOCUS10251</name>
</gene>
<dbReference type="SUPFAM" id="SSF50978">
    <property type="entry name" value="WD40 repeat-like"/>
    <property type="match status" value="1"/>
</dbReference>
<evidence type="ECO:0000256" key="2">
    <source>
        <dbReference type="ARBA" id="ARBA00022737"/>
    </source>
</evidence>
<dbReference type="PROSITE" id="PS50082">
    <property type="entry name" value="WD_REPEATS_2"/>
    <property type="match status" value="1"/>
</dbReference>
<dbReference type="PROSITE" id="PS00678">
    <property type="entry name" value="WD_REPEATS_1"/>
    <property type="match status" value="1"/>
</dbReference>
<protein>
    <submittedName>
        <fullName evidence="4">Uncharacterized protein</fullName>
    </submittedName>
</protein>
<comment type="caution">
    <text evidence="4">The sequence shown here is derived from an EMBL/GenBank/DDBJ whole genome shotgun (WGS) entry which is preliminary data.</text>
</comment>
<evidence type="ECO:0000256" key="1">
    <source>
        <dbReference type="ARBA" id="ARBA00022574"/>
    </source>
</evidence>
<accession>A0A3S5CKW5</accession>
<dbReference type="Gene3D" id="2.130.10.10">
    <property type="entry name" value="YVTN repeat-like/Quinoprotein amine dehydrogenase"/>
    <property type="match status" value="1"/>
</dbReference>
<keyword evidence="2" id="KW-0677">Repeat</keyword>
<feature type="repeat" description="WD" evidence="3">
    <location>
        <begin position="1"/>
        <end position="16"/>
    </location>
</feature>
<keyword evidence="5" id="KW-1185">Reference proteome</keyword>
<dbReference type="AlphaFoldDB" id="A0A3S5CKW5"/>